<evidence type="ECO:0000256" key="2">
    <source>
        <dbReference type="PROSITE-ProRule" id="PRU00325"/>
    </source>
</evidence>
<feature type="domain" description="Helicase ATP-binding" evidence="4">
    <location>
        <begin position="636"/>
        <end position="793"/>
    </location>
</feature>
<feature type="domain" description="Helicase C-terminal" evidence="5">
    <location>
        <begin position="916"/>
        <end position="1077"/>
    </location>
</feature>
<dbReference type="Pfam" id="PF00176">
    <property type="entry name" value="SNF2-rel_dom"/>
    <property type="match status" value="1"/>
</dbReference>
<dbReference type="RefSeq" id="WP_111921554.1">
    <property type="nucleotide sequence ID" value="NZ_UAWC01000023.1"/>
</dbReference>
<dbReference type="InterPro" id="IPR013663">
    <property type="entry name" value="Helicase_SWF/SNF/SWI_bac"/>
</dbReference>
<evidence type="ECO:0000313" key="6">
    <source>
        <dbReference type="EMBL" id="SQB35103.1"/>
    </source>
</evidence>
<keyword evidence="2" id="KW-0863">Zinc-finger</keyword>
<dbReference type="PROSITE" id="PS51194">
    <property type="entry name" value="HELICASE_CTER"/>
    <property type="match status" value="1"/>
</dbReference>
<dbReference type="Pfam" id="PF00271">
    <property type="entry name" value="Helicase_C"/>
    <property type="match status" value="1"/>
</dbReference>
<dbReference type="AlphaFoldDB" id="A0A2X2WBS7"/>
<evidence type="ECO:0000259" key="5">
    <source>
        <dbReference type="PROSITE" id="PS51194"/>
    </source>
</evidence>
<dbReference type="FunFam" id="3.40.50.10810:FF:000054">
    <property type="entry name" value="Helicase, Snf2 family"/>
    <property type="match status" value="1"/>
</dbReference>
<organism evidence="6 7">
    <name type="scientific">Clostridium cochlearium</name>
    <dbReference type="NCBI Taxonomy" id="1494"/>
    <lineage>
        <taxon>Bacteria</taxon>
        <taxon>Bacillati</taxon>
        <taxon>Bacillota</taxon>
        <taxon>Clostridia</taxon>
        <taxon>Eubacteriales</taxon>
        <taxon>Clostridiaceae</taxon>
        <taxon>Clostridium</taxon>
    </lineage>
</organism>
<sequence length="1083" mass="126559">MLKEENLLQMFNESTSGNNHLKGQRILKNDLISSLNINAEDDFIYIESNVISESLFNEYNTKIEIDTRQKSISSTFCTCPDYERNEFNKRNYCCKHLVATFYKALKDLENHPLLNEEKLVQKSIFKNKNKNNILSMLLGDEKDKEEIKIEVYINKNEWKQNITAEFKIGLKDISTSKLYILKDINEFLSAYYNEFPIKYSKYFTFNIKNQRLSTKDKKLIEFIEMIKNIEGNYKYITKNAERNIQGKYINIPKYLVRDFFEVIKDHKVYLNEGFFYRTVETEILDKAPDIDFDLKKVKENYILKVQDGMPITLDSNNSVFLYGTTIYIPNYEFCYKIDPYFKVFNETRIVTIGEDEEETILRRLIPDLNFLSNNVSLSRNIKNKIVMDKCGFSFYFDQEGKKIVLTVNVKYGAFEFNIFQDCKEKIVYRDYKKEGEVIAQLKVLGFEEIKENFYLSGEDDYKFTFFKSEISKLQKIGEVYYSENFKGIKSINSKSISGDIKVGKYDYFEIDFKIGDISPQETSNILRAFRDNLKYYKLKNGEYIDLEELELKKFLKLLDAISPKKISDNHIEVDKNKGLYIDSYLEENKIKYIKGKKELKEIKDRFKNIDKIKFQEPKDLNGNLRLYQKVGYNWFKTLDYLGFGGILGDEMGLGKTIQAISFILSNKNSKSLIVAPTSLVYNWIDEFEKFAPSLKVIAANGTKKERKDIIKNISNYDVVITTYNLLKRDLEDYKAINFDYCILDEAQYIKNSKSQNAKAVKKVKAKIRFALTGTPIENSLMELWSIFDFIMPGYLYEEKRFSAKYSKRFQENPEVLEELNKLIKPFILRRKKKEVLKELPDKIEKIMMVTLEDEQKKVYKAYANYAIELIQKKVKDNEFKKSKIAILSYITKLRQICLDPTVIMKDYNGGNGKMETLVELLTQSIEQGHRILVFSQFTSVLKNIGKRISKEGIDFSYLDGSIASEKRINMVKDFNEGKNSVFLISLKAGGTGLNLTSADVVIHFDPWWNPAVEEQATDRAHRIGQENVVEVIKIIAKGTIEEKIILLQEEKKKLILELMGDELSNGESFASLTEEEILQLFQM</sequence>
<dbReference type="GO" id="GO:0005524">
    <property type="term" value="F:ATP binding"/>
    <property type="evidence" value="ECO:0007669"/>
    <property type="project" value="InterPro"/>
</dbReference>
<dbReference type="Gene3D" id="3.40.50.300">
    <property type="entry name" value="P-loop containing nucleotide triphosphate hydrolases"/>
    <property type="match status" value="1"/>
</dbReference>
<dbReference type="InterPro" id="IPR049730">
    <property type="entry name" value="SNF2/RAD54-like_C"/>
</dbReference>
<keyword evidence="1" id="KW-0378">Hydrolase</keyword>
<dbReference type="FunFam" id="3.40.50.300:FF:000533">
    <property type="entry name" value="Helicase, Snf2 family"/>
    <property type="match status" value="1"/>
</dbReference>
<dbReference type="GO" id="GO:0008270">
    <property type="term" value="F:zinc ion binding"/>
    <property type="evidence" value="ECO:0007669"/>
    <property type="project" value="UniProtKB-KW"/>
</dbReference>
<reference evidence="6 7" key="1">
    <citation type="submission" date="2018-06" db="EMBL/GenBank/DDBJ databases">
        <authorList>
            <consortium name="Pathogen Informatics"/>
            <person name="Doyle S."/>
        </authorList>
    </citation>
    <scope>NUCLEOTIDE SEQUENCE [LARGE SCALE GENOMIC DNA]</scope>
    <source>
        <strain evidence="6 7">NCTC13028</strain>
    </source>
</reference>
<accession>A0A2X2WBS7</accession>
<evidence type="ECO:0000259" key="3">
    <source>
        <dbReference type="PROSITE" id="PS50966"/>
    </source>
</evidence>
<dbReference type="InterPro" id="IPR001650">
    <property type="entry name" value="Helicase_C-like"/>
</dbReference>
<name>A0A2X2WBS7_CLOCO</name>
<dbReference type="SMART" id="SM00490">
    <property type="entry name" value="HELICc"/>
    <property type="match status" value="1"/>
</dbReference>
<keyword evidence="6" id="KW-0547">Nucleotide-binding</keyword>
<dbReference type="EMBL" id="UAWC01000023">
    <property type="protein sequence ID" value="SQB35103.1"/>
    <property type="molecule type" value="Genomic_DNA"/>
</dbReference>
<dbReference type="Pfam" id="PF08455">
    <property type="entry name" value="SNF2_assoc"/>
    <property type="match status" value="1"/>
</dbReference>
<evidence type="ECO:0000256" key="1">
    <source>
        <dbReference type="ARBA" id="ARBA00022801"/>
    </source>
</evidence>
<gene>
    <name evidence="6" type="ORF">NCTC13028_01716</name>
</gene>
<dbReference type="InterPro" id="IPR014001">
    <property type="entry name" value="Helicase_ATP-bd"/>
</dbReference>
<dbReference type="SMART" id="SM00487">
    <property type="entry name" value="DEXDc"/>
    <property type="match status" value="1"/>
</dbReference>
<dbReference type="SUPFAM" id="SSF52540">
    <property type="entry name" value="P-loop containing nucleoside triphosphate hydrolases"/>
    <property type="match status" value="2"/>
</dbReference>
<dbReference type="PANTHER" id="PTHR10799">
    <property type="entry name" value="SNF2/RAD54 HELICASE FAMILY"/>
    <property type="match status" value="1"/>
</dbReference>
<dbReference type="GO" id="GO:0016787">
    <property type="term" value="F:hydrolase activity"/>
    <property type="evidence" value="ECO:0007669"/>
    <property type="project" value="UniProtKB-KW"/>
</dbReference>
<dbReference type="InterPro" id="IPR007527">
    <property type="entry name" value="Znf_SWIM"/>
</dbReference>
<dbReference type="PROSITE" id="PS51192">
    <property type="entry name" value="HELICASE_ATP_BIND_1"/>
    <property type="match status" value="1"/>
</dbReference>
<keyword evidence="6" id="KW-0347">Helicase</keyword>
<evidence type="ECO:0000313" key="7">
    <source>
        <dbReference type="Proteomes" id="UP000250223"/>
    </source>
</evidence>
<dbReference type="CDD" id="cd18012">
    <property type="entry name" value="DEXQc_arch_SWI2_SNF2"/>
    <property type="match status" value="1"/>
</dbReference>
<feature type="domain" description="SWIM-type" evidence="3">
    <location>
        <begin position="59"/>
        <end position="105"/>
    </location>
</feature>
<keyword evidence="2" id="KW-0862">Zinc</keyword>
<evidence type="ECO:0000259" key="4">
    <source>
        <dbReference type="PROSITE" id="PS51192"/>
    </source>
</evidence>
<dbReference type="InterPro" id="IPR000330">
    <property type="entry name" value="SNF2_N"/>
</dbReference>
<proteinExistence type="predicted"/>
<dbReference type="InterPro" id="IPR027417">
    <property type="entry name" value="P-loop_NTPase"/>
</dbReference>
<dbReference type="Proteomes" id="UP000250223">
    <property type="component" value="Unassembled WGS sequence"/>
</dbReference>
<dbReference type="Gene3D" id="3.40.50.10810">
    <property type="entry name" value="Tandem AAA-ATPase domain"/>
    <property type="match status" value="1"/>
</dbReference>
<keyword evidence="2" id="KW-0479">Metal-binding</keyword>
<dbReference type="CDD" id="cd18793">
    <property type="entry name" value="SF2_C_SNF"/>
    <property type="match status" value="1"/>
</dbReference>
<dbReference type="Pfam" id="PF04434">
    <property type="entry name" value="SWIM"/>
    <property type="match status" value="1"/>
</dbReference>
<dbReference type="InterPro" id="IPR038718">
    <property type="entry name" value="SNF2-like_sf"/>
</dbReference>
<dbReference type="PROSITE" id="PS50966">
    <property type="entry name" value="ZF_SWIM"/>
    <property type="match status" value="1"/>
</dbReference>
<keyword evidence="6" id="KW-0067">ATP-binding</keyword>
<protein>
    <submittedName>
        <fullName evidence="6">SWF/SNF family helicase</fullName>
    </submittedName>
</protein>
<dbReference type="GO" id="GO:0004386">
    <property type="term" value="F:helicase activity"/>
    <property type="evidence" value="ECO:0007669"/>
    <property type="project" value="UniProtKB-KW"/>
</dbReference>